<dbReference type="RefSeq" id="WP_147090021.1">
    <property type="nucleotide sequence ID" value="NZ_BAABJD010000001.1"/>
</dbReference>
<dbReference type="Proteomes" id="UP000321172">
    <property type="component" value="Chromosome"/>
</dbReference>
<gene>
    <name evidence="2" type="ORF">FRF71_07500</name>
</gene>
<dbReference type="KEGG" id="ngf:FRF71_07500"/>
<reference evidence="2 3" key="1">
    <citation type="journal article" date="2013" name="J. Microbiol. Biotechnol.">
        <title>Novosphingobium ginsenosidimutans sp. nov., with the ability to convert ginsenoside.</title>
        <authorList>
            <person name="Kim J.K."/>
            <person name="He D."/>
            <person name="Liu Q.M."/>
            <person name="Park H.Y."/>
            <person name="Jung M.S."/>
            <person name="Yoon M.H."/>
            <person name="Kim S.C."/>
            <person name="Im W.T."/>
        </authorList>
    </citation>
    <scope>NUCLEOTIDE SEQUENCE [LARGE SCALE GENOMIC DNA]</scope>
    <source>
        <strain evidence="2 3">FW-6</strain>
    </source>
</reference>
<sequence>MRSLFPFVLLLCALGGLQPLLASAPPDGSAAEIRPATMTPAEISAHNKALDRKHPDYIRCQRAEATGSLIGTKRTCRTNARWDAAALRGKR</sequence>
<proteinExistence type="predicted"/>
<evidence type="ECO:0000313" key="2">
    <source>
        <dbReference type="EMBL" id="QEA15989.1"/>
    </source>
</evidence>
<evidence type="ECO:0000313" key="3">
    <source>
        <dbReference type="Proteomes" id="UP000321172"/>
    </source>
</evidence>
<feature type="signal peptide" evidence="1">
    <location>
        <begin position="1"/>
        <end position="24"/>
    </location>
</feature>
<accession>A0A5B8S3C7</accession>
<evidence type="ECO:0008006" key="4">
    <source>
        <dbReference type="Google" id="ProtNLM"/>
    </source>
</evidence>
<keyword evidence="3" id="KW-1185">Reference proteome</keyword>
<evidence type="ECO:0000256" key="1">
    <source>
        <dbReference type="SAM" id="SignalP"/>
    </source>
</evidence>
<organism evidence="2 3">
    <name type="scientific">Novosphingobium ginsenosidimutans</name>
    <dbReference type="NCBI Taxonomy" id="1176536"/>
    <lineage>
        <taxon>Bacteria</taxon>
        <taxon>Pseudomonadati</taxon>
        <taxon>Pseudomonadota</taxon>
        <taxon>Alphaproteobacteria</taxon>
        <taxon>Sphingomonadales</taxon>
        <taxon>Sphingomonadaceae</taxon>
        <taxon>Novosphingobium</taxon>
    </lineage>
</organism>
<feature type="chain" id="PRO_5023016147" description="UrcA family protein" evidence="1">
    <location>
        <begin position="25"/>
        <end position="91"/>
    </location>
</feature>
<dbReference type="OrthoDB" id="7510939at2"/>
<keyword evidence="1" id="KW-0732">Signal</keyword>
<protein>
    <recommendedName>
        <fullName evidence="4">UrcA family protein</fullName>
    </recommendedName>
</protein>
<dbReference type="EMBL" id="CP042345">
    <property type="protein sequence ID" value="QEA15989.1"/>
    <property type="molecule type" value="Genomic_DNA"/>
</dbReference>
<dbReference type="AlphaFoldDB" id="A0A5B8S3C7"/>
<name>A0A5B8S3C7_9SPHN</name>